<reference evidence="3" key="1">
    <citation type="journal article" date="2010" name="Science">
        <title>The genome of the Western clawed frog Xenopus tropicalis.</title>
        <authorList>
            <person name="Hellsten U."/>
            <person name="Harland R.M."/>
            <person name="Gilchrist M.J."/>
            <person name="Hendrix D."/>
            <person name="Jurka J."/>
            <person name="Kapitonov V."/>
            <person name="Ovcharenko I."/>
            <person name="Putnam N.H."/>
            <person name="Shu S."/>
            <person name="Taher L."/>
            <person name="Blitz I.L."/>
            <person name="Blumberg B."/>
            <person name="Dichmann D.S."/>
            <person name="Dubchak I."/>
            <person name="Amaya E."/>
            <person name="Detter J.C."/>
            <person name="Fletcher R."/>
            <person name="Gerhard D.S."/>
            <person name="Goodstein D."/>
            <person name="Graves T."/>
            <person name="Grigoriev I.V."/>
            <person name="Grimwood J."/>
            <person name="Kawashima T."/>
            <person name="Lindquist E."/>
            <person name="Lucas S.M."/>
            <person name="Mead P.E."/>
            <person name="Mitros T."/>
            <person name="Ogino H."/>
            <person name="Ohta Y."/>
            <person name="Poliakov A.V."/>
            <person name="Pollet N."/>
            <person name="Robert J."/>
            <person name="Salamov A."/>
            <person name="Sater A.K."/>
            <person name="Schmutz J."/>
            <person name="Terry A."/>
            <person name="Vize P.D."/>
            <person name="Warren W.C."/>
            <person name="Wells D."/>
            <person name="Wills A."/>
            <person name="Wilson R.K."/>
            <person name="Zimmerman L.B."/>
            <person name="Zorn A.M."/>
            <person name="Grainger R."/>
            <person name="Grammer T."/>
            <person name="Khokha M.K."/>
            <person name="Richardson P.M."/>
            <person name="Rokhsar D.S."/>
        </authorList>
    </citation>
    <scope>NUCLEOTIDE SEQUENCE [LARGE SCALE GENOMIC DNA]</scope>
    <source>
        <strain evidence="3">Nigerian</strain>
    </source>
</reference>
<feature type="region of interest" description="Disordered" evidence="2">
    <location>
        <begin position="46"/>
        <end position="67"/>
    </location>
</feature>
<evidence type="ECO:0000256" key="2">
    <source>
        <dbReference type="SAM" id="MobiDB-lite"/>
    </source>
</evidence>
<feature type="coiled-coil region" evidence="1">
    <location>
        <begin position="295"/>
        <end position="468"/>
    </location>
</feature>
<feature type="coiled-coil region" evidence="1">
    <location>
        <begin position="501"/>
        <end position="589"/>
    </location>
</feature>
<dbReference type="InterPro" id="IPR031887">
    <property type="entry name" value="SDCCAG8"/>
</dbReference>
<gene>
    <name evidence="3" type="primary">sdccag8</name>
</gene>
<reference evidence="3" key="2">
    <citation type="submission" date="2021-03" db="UniProtKB">
        <authorList>
            <consortium name="Ensembl"/>
        </authorList>
    </citation>
    <scope>IDENTIFICATION</scope>
</reference>
<dbReference type="GO" id="GO:0007098">
    <property type="term" value="P:centrosome cycle"/>
    <property type="evidence" value="ECO:0007669"/>
    <property type="project" value="InterPro"/>
</dbReference>
<dbReference type="FunCoup" id="A0A803J970">
    <property type="interactions" value="1410"/>
</dbReference>
<accession>A0A803J970</accession>
<dbReference type="Xenbase" id="XB-GENE-953338">
    <property type="gene designation" value="sdccag8"/>
</dbReference>
<dbReference type="PANTHER" id="PTHR34343">
    <property type="entry name" value="SEROLOGICALLY DEFINED COLON CANCER ANTIGEN 8"/>
    <property type="match status" value="1"/>
</dbReference>
<sequence>MTDNSLEVYPYKSNNEQFITGLPSGELQQSQAVSQLKTLLKIHEQEYEDSPPMQRRTSTSRPLKTGEEKSVAINDLVPIIQDQSQYIQHLEAEVKFCKEELSSMKHRVQLVVLENEELHVHISRMAQTGLREQTVLDSSTDSMTANRKHQNDIAYQSPLSSTNVLEEQKWQKELERLQCLHQAKIETLESQIKYLRKDLADSQKNCEELQNKLKKQETSFTGSQNSVDEGGLCVKCANVSVYKISIERLTRERDELVDALLSLKKSQILWQQRELKPYNQVKHAVEMTEEANLKKTKALVNCEQLRREIERKNAQFEKEVNIQFEKMSAEKQEIREEAKKEREQLLTMITSLSENASTLESQLKRVTREKNELVRELEEIQQKLAFQEEKTAKVCAEMCFQLNQIKMKKEEAEKEHKEYRIKNLKDLDIKNKEIEKHELQLNKNKQWLEQAQLDATRAKDECLRLTELLGNAEHQLHLTRLEKDDIQQRLSSEVRSLAFQTQKCEQELKQKMQQMEAQHDQMVNEMVLLMASQNTLISRLKKECNVLAKQLEHVTERNRSDVQVICHENVHAHNRIEELLKREDELEAQCIQHGKMHERMKARLQELDKHCMNSALRIVNLLDKYNELMEERQLLIEEVQALKKQVGNTQPTMPHRCHLD</sequence>
<evidence type="ECO:0000256" key="1">
    <source>
        <dbReference type="SAM" id="Coils"/>
    </source>
</evidence>
<dbReference type="GO" id="GO:0043009">
    <property type="term" value="P:chordate embryonic development"/>
    <property type="evidence" value="ECO:0007669"/>
    <property type="project" value="Ensembl"/>
</dbReference>
<dbReference type="AlphaFoldDB" id="A0A803J970"/>
<dbReference type="Pfam" id="PF15964">
    <property type="entry name" value="CCCAP"/>
    <property type="match status" value="1"/>
</dbReference>
<feature type="coiled-coil region" evidence="1">
    <location>
        <begin position="185"/>
        <end position="219"/>
    </location>
</feature>
<dbReference type="GeneTree" id="ENSGT00940000164292"/>
<proteinExistence type="predicted"/>
<dbReference type="GO" id="GO:0005813">
    <property type="term" value="C:centrosome"/>
    <property type="evidence" value="ECO:0007669"/>
    <property type="project" value="InterPro"/>
</dbReference>
<dbReference type="InParanoid" id="A0A803J970"/>
<dbReference type="PANTHER" id="PTHR34343:SF1">
    <property type="entry name" value="SEROLOGICALLY DEFINED COLON CANCER ANTIGEN 8"/>
    <property type="match status" value="1"/>
</dbReference>
<name>A0A803J970_XENTR</name>
<organism evidence="3">
    <name type="scientific">Xenopus tropicalis</name>
    <name type="common">Western clawed frog</name>
    <name type="synonym">Silurana tropicalis</name>
    <dbReference type="NCBI Taxonomy" id="8364"/>
    <lineage>
        <taxon>Eukaryota</taxon>
        <taxon>Metazoa</taxon>
        <taxon>Chordata</taxon>
        <taxon>Craniata</taxon>
        <taxon>Vertebrata</taxon>
        <taxon>Euteleostomi</taxon>
        <taxon>Amphibia</taxon>
        <taxon>Batrachia</taxon>
        <taxon>Anura</taxon>
        <taxon>Pipoidea</taxon>
        <taxon>Pipidae</taxon>
        <taxon>Xenopodinae</taxon>
        <taxon>Xenopus</taxon>
        <taxon>Silurana</taxon>
    </lineage>
</organism>
<evidence type="ECO:0000313" key="3">
    <source>
        <dbReference type="Ensembl" id="ENSXETP00000104368"/>
    </source>
</evidence>
<dbReference type="Ensembl" id="ENSXETT00000119142">
    <property type="protein sequence ID" value="ENSXETP00000104368"/>
    <property type="gene ID" value="ENSXETG00000014544"/>
</dbReference>
<feature type="coiled-coil region" evidence="1">
    <location>
        <begin position="80"/>
        <end position="107"/>
    </location>
</feature>
<dbReference type="Bgee" id="ENSXETG00000014544">
    <property type="expression patterns" value="Expressed in testis and 12 other cell types or tissues"/>
</dbReference>
<keyword evidence="1" id="KW-0175">Coiled coil</keyword>
<feature type="coiled-coil region" evidence="1">
    <location>
        <begin position="618"/>
        <end position="645"/>
    </location>
</feature>
<protein>
    <submittedName>
        <fullName evidence="3">Serologically defined colon cancer antigen 8</fullName>
    </submittedName>
</protein>